<evidence type="ECO:0000313" key="3">
    <source>
        <dbReference type="Proteomes" id="UP001235939"/>
    </source>
</evidence>
<keyword evidence="3" id="KW-1185">Reference proteome</keyword>
<dbReference type="PANTHER" id="PTHR46060">
    <property type="entry name" value="MARINER MOS1 TRANSPOSASE-LIKE PROTEIN"/>
    <property type="match status" value="1"/>
</dbReference>
<feature type="region of interest" description="Disordered" evidence="1">
    <location>
        <begin position="1"/>
        <end position="21"/>
    </location>
</feature>
<protein>
    <recommendedName>
        <fullName evidence="4">Transposase</fullName>
    </recommendedName>
</protein>
<dbReference type="Proteomes" id="UP001235939">
    <property type="component" value="Chromosome 01"/>
</dbReference>
<sequence>MYGYDPETKRQSSQCLEPGEPRFKKARMIKSKLKEAVRQKRPEKWYQKNWLLHHDNARAHTAVTVQLYLAKHGIALLPQLPYSPDLSPNDFFLYPKIKKVFKRRRFDSIPEIKENAKDILKSLKDEDFQRCFDIWKKRWNKCIDSNKHPISLAENKPAATRDLRLSKQDAELLASTLNKMSQLEDDVNVTFYRTRESSFLPFYQQDSNLVYCTNTKRYEWEAIKKLKNNDDIVITRADKGGKTVVMKKEDYNDKIKSLLNDTNTYEEIREDPTKKIKLKISKFIKNMKSKDIDKRKMKLEDVAAPLFKGLPKIHKEGVPLRPIVSGFKAPTPDV</sequence>
<dbReference type="Gene3D" id="3.30.420.10">
    <property type="entry name" value="Ribonuclease H-like superfamily/Ribonuclease H"/>
    <property type="match status" value="1"/>
</dbReference>
<dbReference type="InterPro" id="IPR036397">
    <property type="entry name" value="RNaseH_sf"/>
</dbReference>
<name>A0ABY6JWH1_9ARAC</name>
<evidence type="ECO:0000313" key="2">
    <source>
        <dbReference type="EMBL" id="UYV60652.1"/>
    </source>
</evidence>
<dbReference type="PANTHER" id="PTHR46060:SF1">
    <property type="entry name" value="MARINER MOS1 TRANSPOSASE-LIKE PROTEIN"/>
    <property type="match status" value="1"/>
</dbReference>
<evidence type="ECO:0000256" key="1">
    <source>
        <dbReference type="SAM" id="MobiDB-lite"/>
    </source>
</evidence>
<dbReference type="EMBL" id="CP092863">
    <property type="protein sequence ID" value="UYV60652.1"/>
    <property type="molecule type" value="Genomic_DNA"/>
</dbReference>
<dbReference type="InterPro" id="IPR052709">
    <property type="entry name" value="Transposase-MT_Hybrid"/>
</dbReference>
<reference evidence="2 3" key="1">
    <citation type="submission" date="2022-01" db="EMBL/GenBank/DDBJ databases">
        <title>A chromosomal length assembly of Cordylochernes scorpioides.</title>
        <authorList>
            <person name="Zeh D."/>
            <person name="Zeh J."/>
        </authorList>
    </citation>
    <scope>NUCLEOTIDE SEQUENCE [LARGE SCALE GENOMIC DNA]</scope>
    <source>
        <strain evidence="2">IN4F17</strain>
        <tissue evidence="2">Whole Body</tissue>
    </source>
</reference>
<proteinExistence type="predicted"/>
<accession>A0ABY6JWH1</accession>
<evidence type="ECO:0008006" key="4">
    <source>
        <dbReference type="Google" id="ProtNLM"/>
    </source>
</evidence>
<organism evidence="2 3">
    <name type="scientific">Cordylochernes scorpioides</name>
    <dbReference type="NCBI Taxonomy" id="51811"/>
    <lineage>
        <taxon>Eukaryota</taxon>
        <taxon>Metazoa</taxon>
        <taxon>Ecdysozoa</taxon>
        <taxon>Arthropoda</taxon>
        <taxon>Chelicerata</taxon>
        <taxon>Arachnida</taxon>
        <taxon>Pseudoscorpiones</taxon>
        <taxon>Cheliferoidea</taxon>
        <taxon>Chernetidae</taxon>
        <taxon>Cordylochernes</taxon>
    </lineage>
</organism>
<gene>
    <name evidence="2" type="ORF">LAZ67_1001763</name>
</gene>
<feature type="compositionally biased region" description="Basic and acidic residues" evidence="1">
    <location>
        <begin position="1"/>
        <end position="10"/>
    </location>
</feature>